<dbReference type="EMBL" id="LR134265">
    <property type="protein sequence ID" value="VED65732.1"/>
    <property type="molecule type" value="Genomic_DNA"/>
</dbReference>
<accession>A0A0H1GB51</accession>
<evidence type="ECO:0000313" key="1">
    <source>
        <dbReference type="EMBL" id="KLJ28375.1"/>
    </source>
</evidence>
<reference evidence="2 4" key="2">
    <citation type="submission" date="2018-12" db="EMBL/GenBank/DDBJ databases">
        <authorList>
            <consortium name="Pathogen Informatics"/>
        </authorList>
    </citation>
    <scope>NUCLEOTIDE SEQUENCE [LARGE SCALE GENOMIC DNA]</scope>
    <source>
        <strain evidence="2 4">NCTC8184</strain>
    </source>
</reference>
<sequence length="272" mass="31684">MILKICRAAYSLQWGGVYQLALLDYPRIKAFELERIGAFIAYEKQYKRKTEIQCDDKHLLAKIVHFLKYNSFTFPYIPKYREAAATFNEDGISLTSDFLSHTCTIETAKLIFKEGKILSAVKAFNKPAEVLVKDKRNAAGDPKDYFDYVMLNWSNTNSGYRLVMERLLGKAPSEQELTVGFKPGVSFHFTYQDIINHPDSIFDGYHPAKIKNQLSLAEHLVACVIPKHYQEDYQSLVPNDLKHRVYYLDYCNETLYEWNQKVYDFLCHLENK</sequence>
<evidence type="ECO:0000313" key="2">
    <source>
        <dbReference type="EMBL" id="VED65732.1"/>
    </source>
</evidence>
<proteinExistence type="predicted"/>
<dbReference type="AlphaFoldDB" id="A0A0H1GB51"/>
<dbReference type="GeneID" id="66885595"/>
<dbReference type="EMBL" id="LCVB01000032">
    <property type="protein sequence ID" value="KLJ28375.1"/>
    <property type="molecule type" value="Genomic_DNA"/>
</dbReference>
<evidence type="ECO:0000313" key="4">
    <source>
        <dbReference type="Proteomes" id="UP000268870"/>
    </source>
</evidence>
<dbReference type="RefSeq" id="WP_000601007.1">
    <property type="nucleotide sequence ID" value="NZ_AP020310.1"/>
</dbReference>
<dbReference type="Proteomes" id="UP000268870">
    <property type="component" value="Chromosome"/>
</dbReference>
<dbReference type="Proteomes" id="UP000035174">
    <property type="component" value="Unassembled WGS sequence"/>
</dbReference>
<dbReference type="KEGG" id="sagg:EN73_03905"/>
<protein>
    <submittedName>
        <fullName evidence="1">Phosphate ABC transporter ATPase</fullName>
    </submittedName>
</protein>
<evidence type="ECO:0000313" key="3">
    <source>
        <dbReference type="Proteomes" id="UP000035174"/>
    </source>
</evidence>
<gene>
    <name evidence="2" type="ORF">NCTC8184_01792</name>
    <name evidence="1" type="ORF">WA45_08855</name>
</gene>
<name>A0A0H1GB51_STRAG</name>
<reference evidence="1 3" key="1">
    <citation type="journal article" date="2015" name="PLoS ONE">
        <title>Genomic analysis reveals the molecular basis for capsule loss in the group B streptococcus population.</title>
        <authorList>
            <consortium name="DEVANI Consortium"/>
            <person name="Rosini R."/>
            <person name="Campisi E."/>
            <person name="De Chiara M."/>
            <person name="Tettelin H."/>
            <person name="Rinaudo D."/>
            <person name="Toniolo C."/>
            <person name="Metruccio M."/>
            <person name="Guidotti S."/>
            <person name="Sorensen U.B."/>
            <person name="Kilian M."/>
            <person name="Ramirez M."/>
            <person name="Janulczyk R."/>
            <person name="Donati C."/>
            <person name="Grandi G."/>
            <person name="Margarit I."/>
        </authorList>
    </citation>
    <scope>NUCLEOTIDE SEQUENCE [LARGE SCALE GENOMIC DNA]</scope>
    <source>
        <strain evidence="1 3">ES-PW-063</strain>
    </source>
</reference>
<organism evidence="1 3">
    <name type="scientific">Streptococcus agalactiae</name>
    <dbReference type="NCBI Taxonomy" id="1311"/>
    <lineage>
        <taxon>Bacteria</taxon>
        <taxon>Bacillati</taxon>
        <taxon>Bacillota</taxon>
        <taxon>Bacilli</taxon>
        <taxon>Lactobacillales</taxon>
        <taxon>Streptococcaceae</taxon>
        <taxon>Streptococcus</taxon>
    </lineage>
</organism>